<dbReference type="InterPro" id="IPR010802">
    <property type="entry name" value="DUF1400"/>
</dbReference>
<dbReference type="RefSeq" id="WP_105221841.1">
    <property type="nucleotide sequence ID" value="NZ_CAWNSU010000118.1"/>
</dbReference>
<evidence type="ECO:0000313" key="2">
    <source>
        <dbReference type="EMBL" id="MUL36369.1"/>
    </source>
</evidence>
<feature type="domain" description="DUF1400" evidence="1">
    <location>
        <begin position="33"/>
        <end position="157"/>
    </location>
</feature>
<dbReference type="EMBL" id="NAPY01000010">
    <property type="protein sequence ID" value="MUL36369.1"/>
    <property type="molecule type" value="Genomic_DNA"/>
</dbReference>
<dbReference type="Pfam" id="PF07176">
    <property type="entry name" value="DUF1400"/>
    <property type="match status" value="1"/>
</dbReference>
<protein>
    <recommendedName>
        <fullName evidence="1">DUF1400 domain-containing protein</fullName>
    </recommendedName>
</protein>
<keyword evidence="3" id="KW-1185">Reference proteome</keyword>
<evidence type="ECO:0000313" key="3">
    <source>
        <dbReference type="Proteomes" id="UP000441797"/>
    </source>
</evidence>
<comment type="caution">
    <text evidence="2">The sequence shown here is derived from an EMBL/GenBank/DDBJ whole genome shotgun (WGS) entry which is preliminary data.</text>
</comment>
<organism evidence="2 3">
    <name type="scientific">Gloeocapsopsis dulcis AAB1 = 1H9</name>
    <dbReference type="NCBI Taxonomy" id="1433147"/>
    <lineage>
        <taxon>Bacteria</taxon>
        <taxon>Bacillati</taxon>
        <taxon>Cyanobacteriota</taxon>
        <taxon>Cyanophyceae</taxon>
        <taxon>Oscillatoriophycideae</taxon>
        <taxon>Chroococcales</taxon>
        <taxon>Chroococcaceae</taxon>
        <taxon>Gloeocapsopsis</taxon>
        <taxon>Gloeocapsopsis dulcis</taxon>
    </lineage>
</organism>
<evidence type="ECO:0000259" key="1">
    <source>
        <dbReference type="Pfam" id="PF07176"/>
    </source>
</evidence>
<proteinExistence type="predicted"/>
<reference evidence="2 3" key="1">
    <citation type="journal article" date="2019" name="Front. Microbiol.">
        <title>Genomic Features for Desiccation Tolerance and Sugar Biosynthesis in the Extremophile Gloeocapsopsis sp. UTEX B3054.</title>
        <authorList>
            <person name="Urrejola C."/>
            <person name="Alcorta J."/>
            <person name="Salas L."/>
            <person name="Vasquez M."/>
            <person name="Polz M.F."/>
            <person name="Vicuna R."/>
            <person name="Diez B."/>
        </authorList>
    </citation>
    <scope>NUCLEOTIDE SEQUENCE [LARGE SCALE GENOMIC DNA]</scope>
    <source>
        <strain evidence="2 3">1H9</strain>
    </source>
</reference>
<dbReference type="Proteomes" id="UP000441797">
    <property type="component" value="Unassembled WGS sequence"/>
</dbReference>
<dbReference type="OrthoDB" id="454181at2"/>
<sequence>MRLRFLHLAAAVVASTGIFFSSHGIFEIPVANAAERVVLRYRIFRQSVSVAELSRFAETGELSRSLRSNLARAGQDPATVRRYLTEPVKVNPIFLDRLLNSPVGNTLLDEVSQVIYTPSRRADRQALRAALVLSARDGQVSLIEVLQNYPTREVQVDGDRLEVAYRQLRRLSGNIQDILNRGGRVRDLLNQIS</sequence>
<name>A0A6N8FU25_9CHRO</name>
<gene>
    <name evidence="2" type="ORF">BWI75_08415</name>
</gene>
<dbReference type="AlphaFoldDB" id="A0A6N8FU25"/>
<accession>A0A6N8FU25</accession>